<proteinExistence type="predicted"/>
<evidence type="ECO:0000313" key="2">
    <source>
        <dbReference type="Proteomes" id="UP000029492"/>
    </source>
</evidence>
<name>A0A089NT87_9HYPH</name>
<keyword evidence="2" id="KW-1185">Reference proteome</keyword>
<reference evidence="1 2" key="1">
    <citation type="journal article" date="2014" name="PLoS ONE">
        <title>Genome Information of Methylobacterium oryzae, a Plant-Probiotic Methylotroph in the Phyllosphere.</title>
        <authorList>
            <person name="Kwak M.J."/>
            <person name="Jeong H."/>
            <person name="Madhaiyan M."/>
            <person name="Lee Y."/>
            <person name="Sa T.M."/>
            <person name="Oh T.K."/>
            <person name="Kim J.F."/>
        </authorList>
    </citation>
    <scope>NUCLEOTIDE SEQUENCE [LARGE SCALE GENOMIC DNA]</scope>
    <source>
        <strain evidence="1 2">CBMB20</strain>
    </source>
</reference>
<dbReference type="Proteomes" id="UP000029492">
    <property type="component" value="Chromosome"/>
</dbReference>
<accession>A0A089NT87</accession>
<evidence type="ECO:0000313" key="1">
    <source>
        <dbReference type="EMBL" id="AIQ89745.1"/>
    </source>
</evidence>
<gene>
    <name evidence="1" type="ORF">MOC_1990</name>
</gene>
<dbReference type="EMBL" id="CP003811">
    <property type="protein sequence ID" value="AIQ89745.1"/>
    <property type="molecule type" value="Genomic_DNA"/>
</dbReference>
<dbReference type="AlphaFoldDB" id="A0A089NT87"/>
<organism evidence="1 2">
    <name type="scientific">Methylobacterium oryzae CBMB20</name>
    <dbReference type="NCBI Taxonomy" id="693986"/>
    <lineage>
        <taxon>Bacteria</taxon>
        <taxon>Pseudomonadati</taxon>
        <taxon>Pseudomonadota</taxon>
        <taxon>Alphaproteobacteria</taxon>
        <taxon>Hyphomicrobiales</taxon>
        <taxon>Methylobacteriaceae</taxon>
        <taxon>Methylobacterium</taxon>
    </lineage>
</organism>
<dbReference type="STRING" id="693986.MOC_1990"/>
<dbReference type="HOGENOM" id="CLU_2991552_0_0_5"/>
<dbReference type="KEGG" id="mor:MOC_1990"/>
<protein>
    <submittedName>
        <fullName evidence="1">Protein of unassigned function</fullName>
    </submittedName>
</protein>
<dbReference type="RefSeq" id="WP_162483076.1">
    <property type="nucleotide sequence ID" value="NZ_CP003811.1"/>
</dbReference>
<sequence length="57" mass="6442">MASWIAWALSAITPRIRKERVLITVHLAKNDGPDRIRNLLNVVHETGKTRGAPRRKG</sequence>